<keyword evidence="1" id="KW-0472">Membrane</keyword>
<feature type="domain" description="HTH cro/C1-type" evidence="2">
    <location>
        <begin position="2"/>
        <end position="42"/>
    </location>
</feature>
<proteinExistence type="predicted"/>
<organism evidence="3 4">
    <name type="scientific">Levilactobacillus tujiorum</name>
    <dbReference type="NCBI Taxonomy" id="2912243"/>
    <lineage>
        <taxon>Bacteria</taxon>
        <taxon>Bacillati</taxon>
        <taxon>Bacillota</taxon>
        <taxon>Bacilli</taxon>
        <taxon>Lactobacillales</taxon>
        <taxon>Lactobacillaceae</taxon>
        <taxon>Levilactobacillus</taxon>
    </lineage>
</organism>
<evidence type="ECO:0000313" key="3">
    <source>
        <dbReference type="EMBL" id="NLR29835.1"/>
    </source>
</evidence>
<dbReference type="Proteomes" id="UP000707477">
    <property type="component" value="Unassembled WGS sequence"/>
</dbReference>
<protein>
    <submittedName>
        <fullName evidence="3">Helix-turn-helix transcriptional regulator</fullName>
    </submittedName>
</protein>
<dbReference type="SMART" id="SM00530">
    <property type="entry name" value="HTH_XRE"/>
    <property type="match status" value="1"/>
</dbReference>
<sequence>MLAQRLNISRQSIYKWEQGRALPSFANVILLSDIFGVTIDELIRGDDQLIRSLVQPPVRPLGLVVVISLGIAILGAFILLGVRISVTTVTDWIQTPILLGTMVLLGLIYQRQRQHIYPLSRVALGVAVIVLTLLLLPQVMDIALGFWAGLREQG</sequence>
<dbReference type="RefSeq" id="WP_168849620.1">
    <property type="nucleotide sequence ID" value="NZ_JAAVSD010000015.1"/>
</dbReference>
<dbReference type="PROSITE" id="PS50943">
    <property type="entry name" value="HTH_CROC1"/>
    <property type="match status" value="1"/>
</dbReference>
<reference evidence="3 4" key="1">
    <citation type="submission" date="2020-03" db="EMBL/GenBank/DDBJ databases">
        <authorList>
            <person name="Zhang Z."/>
            <person name="Guo Z."/>
            <person name="Hou Q."/>
            <person name="Shen X."/>
        </authorList>
    </citation>
    <scope>NUCLEOTIDE SEQUENCE [LARGE SCALE GENOMIC DNA]</scope>
    <source>
        <strain evidence="3 4">HBUAS51329</strain>
    </source>
</reference>
<dbReference type="EMBL" id="JAAVSD010000015">
    <property type="protein sequence ID" value="NLR29835.1"/>
    <property type="molecule type" value="Genomic_DNA"/>
</dbReference>
<feature type="transmembrane region" description="Helical" evidence="1">
    <location>
        <begin position="92"/>
        <end position="110"/>
    </location>
</feature>
<accession>A0ABX1L486</accession>
<dbReference type="Pfam" id="PF01381">
    <property type="entry name" value="HTH_3"/>
    <property type="match status" value="1"/>
</dbReference>
<dbReference type="Gene3D" id="1.10.260.40">
    <property type="entry name" value="lambda repressor-like DNA-binding domains"/>
    <property type="match status" value="1"/>
</dbReference>
<feature type="transmembrane region" description="Helical" evidence="1">
    <location>
        <begin position="122"/>
        <end position="148"/>
    </location>
</feature>
<evidence type="ECO:0000313" key="4">
    <source>
        <dbReference type="Proteomes" id="UP000707477"/>
    </source>
</evidence>
<dbReference type="InterPro" id="IPR001387">
    <property type="entry name" value="Cro/C1-type_HTH"/>
</dbReference>
<dbReference type="InterPro" id="IPR010982">
    <property type="entry name" value="Lambda_DNA-bd_dom_sf"/>
</dbReference>
<name>A0ABX1L486_9LACO</name>
<evidence type="ECO:0000256" key="1">
    <source>
        <dbReference type="SAM" id="Phobius"/>
    </source>
</evidence>
<dbReference type="SUPFAM" id="SSF47413">
    <property type="entry name" value="lambda repressor-like DNA-binding domains"/>
    <property type="match status" value="1"/>
</dbReference>
<comment type="caution">
    <text evidence="3">The sequence shown here is derived from an EMBL/GenBank/DDBJ whole genome shotgun (WGS) entry which is preliminary data.</text>
</comment>
<feature type="transmembrane region" description="Helical" evidence="1">
    <location>
        <begin position="61"/>
        <end position="86"/>
    </location>
</feature>
<dbReference type="CDD" id="cd00093">
    <property type="entry name" value="HTH_XRE"/>
    <property type="match status" value="1"/>
</dbReference>
<keyword evidence="1" id="KW-0812">Transmembrane</keyword>
<keyword evidence="1" id="KW-1133">Transmembrane helix</keyword>
<evidence type="ECO:0000259" key="2">
    <source>
        <dbReference type="PROSITE" id="PS50943"/>
    </source>
</evidence>
<keyword evidence="4" id="KW-1185">Reference proteome</keyword>
<gene>
    <name evidence="3" type="ORF">HEQ44_06515</name>
</gene>